<evidence type="ECO:0000256" key="1">
    <source>
        <dbReference type="SAM" id="MobiDB-lite"/>
    </source>
</evidence>
<feature type="non-terminal residue" evidence="2">
    <location>
        <position position="1"/>
    </location>
</feature>
<feature type="compositionally biased region" description="Polar residues" evidence="1">
    <location>
        <begin position="165"/>
        <end position="174"/>
    </location>
</feature>
<reference evidence="2 3" key="1">
    <citation type="submission" date="2023-08" db="EMBL/GenBank/DDBJ databases">
        <title>Black Yeasts Isolated from many extreme environments.</title>
        <authorList>
            <person name="Coleine C."/>
            <person name="Stajich J.E."/>
            <person name="Selbmann L."/>
        </authorList>
    </citation>
    <scope>NUCLEOTIDE SEQUENCE [LARGE SCALE GENOMIC DNA]</scope>
    <source>
        <strain evidence="2 3">CCFEE 536</strain>
    </source>
</reference>
<feature type="region of interest" description="Disordered" evidence="1">
    <location>
        <begin position="24"/>
        <end position="57"/>
    </location>
</feature>
<dbReference type="Proteomes" id="UP001357485">
    <property type="component" value="Unassembled WGS sequence"/>
</dbReference>
<evidence type="ECO:0000313" key="2">
    <source>
        <dbReference type="EMBL" id="KAK5199457.1"/>
    </source>
</evidence>
<sequence>LSLTRTLSSSAEMQWFMESVGKAGAGSYKDERRDTKFSRGSASMKRLPSLPEAPMEDHASVHAPLEIPRNSSRRMSLTPCPLRVHPDFSSIPFMAAAPFMTENSPPSSDEPVLRHKSSLLLAAEYRAGLPTYPFDSPPAADHEEHQRGRSVGNVRVESRKVLRVVNTSPSPAQQDSDEEFYGAQGQLTRNNELNGDALEGDEAGTDYLRELEAFRRDLVY</sequence>
<evidence type="ECO:0000313" key="3">
    <source>
        <dbReference type="Proteomes" id="UP001357485"/>
    </source>
</evidence>
<feature type="compositionally biased region" description="Basic and acidic residues" evidence="1">
    <location>
        <begin position="28"/>
        <end position="37"/>
    </location>
</feature>
<organism evidence="2 3">
    <name type="scientific">Cryomyces antarcticus</name>
    <dbReference type="NCBI Taxonomy" id="329879"/>
    <lineage>
        <taxon>Eukaryota</taxon>
        <taxon>Fungi</taxon>
        <taxon>Dikarya</taxon>
        <taxon>Ascomycota</taxon>
        <taxon>Pezizomycotina</taxon>
        <taxon>Dothideomycetes</taxon>
        <taxon>Dothideomycetes incertae sedis</taxon>
        <taxon>Cryomyces</taxon>
    </lineage>
</organism>
<accession>A0ABR0LLW2</accession>
<protein>
    <submittedName>
        <fullName evidence="2">Uncharacterized protein</fullName>
    </submittedName>
</protein>
<feature type="region of interest" description="Disordered" evidence="1">
    <location>
        <begin position="133"/>
        <end position="201"/>
    </location>
</feature>
<keyword evidence="3" id="KW-1185">Reference proteome</keyword>
<name>A0ABR0LLW2_9PEZI</name>
<comment type="caution">
    <text evidence="2">The sequence shown here is derived from an EMBL/GenBank/DDBJ whole genome shotgun (WGS) entry which is preliminary data.</text>
</comment>
<proteinExistence type="predicted"/>
<dbReference type="EMBL" id="JAVRRA010017513">
    <property type="protein sequence ID" value="KAK5199457.1"/>
    <property type="molecule type" value="Genomic_DNA"/>
</dbReference>
<gene>
    <name evidence="2" type="ORF">LTR16_006138</name>
</gene>